<protein>
    <submittedName>
        <fullName evidence="6">Glycosyltransferase</fullName>
    </submittedName>
</protein>
<evidence type="ECO:0000259" key="5">
    <source>
        <dbReference type="PROSITE" id="PS51677"/>
    </source>
</evidence>
<proteinExistence type="inferred from homology"/>
<dbReference type="Proteomes" id="UP000598146">
    <property type="component" value="Unassembled WGS sequence"/>
</dbReference>
<dbReference type="InterPro" id="IPR029044">
    <property type="entry name" value="Nucleotide-diphossugar_trans"/>
</dbReference>
<dbReference type="SUPFAM" id="SSF88713">
    <property type="entry name" value="Glycoside hydrolase/deacetylase"/>
    <property type="match status" value="1"/>
</dbReference>
<feature type="transmembrane region" description="Helical" evidence="4">
    <location>
        <begin position="27"/>
        <end position="51"/>
    </location>
</feature>
<comment type="similarity">
    <text evidence="1">Belongs to the glycosyltransferase 2 family.</text>
</comment>
<dbReference type="Pfam" id="PF13641">
    <property type="entry name" value="Glyco_tranf_2_3"/>
    <property type="match status" value="1"/>
</dbReference>
<feature type="transmembrane region" description="Helical" evidence="4">
    <location>
        <begin position="647"/>
        <end position="667"/>
    </location>
</feature>
<dbReference type="EMBL" id="JADQTO010000003">
    <property type="protein sequence ID" value="MBG0561507.1"/>
    <property type="molecule type" value="Genomic_DNA"/>
</dbReference>
<dbReference type="Gene3D" id="3.90.550.10">
    <property type="entry name" value="Spore Coat Polysaccharide Biosynthesis Protein SpsA, Chain A"/>
    <property type="match status" value="1"/>
</dbReference>
<dbReference type="CDD" id="cd06423">
    <property type="entry name" value="CESA_like"/>
    <property type="match status" value="1"/>
</dbReference>
<evidence type="ECO:0000256" key="2">
    <source>
        <dbReference type="ARBA" id="ARBA00022676"/>
    </source>
</evidence>
<accession>A0A931FW78</accession>
<dbReference type="GO" id="GO:0016757">
    <property type="term" value="F:glycosyltransferase activity"/>
    <property type="evidence" value="ECO:0007669"/>
    <property type="project" value="UniProtKB-KW"/>
</dbReference>
<keyword evidence="4" id="KW-1133">Transmembrane helix</keyword>
<evidence type="ECO:0000313" key="6">
    <source>
        <dbReference type="EMBL" id="MBG0561507.1"/>
    </source>
</evidence>
<name>A0A931FW78_9ACTN</name>
<dbReference type="PANTHER" id="PTHR43630:SF1">
    <property type="entry name" value="POLY-BETA-1,6-N-ACETYL-D-GLUCOSAMINE SYNTHASE"/>
    <property type="match status" value="1"/>
</dbReference>
<dbReference type="PANTHER" id="PTHR43630">
    <property type="entry name" value="POLY-BETA-1,6-N-ACETYL-D-GLUCOSAMINE SYNTHASE"/>
    <property type="match status" value="1"/>
</dbReference>
<dbReference type="PROSITE" id="PS51677">
    <property type="entry name" value="NODB"/>
    <property type="match status" value="1"/>
</dbReference>
<keyword evidence="4" id="KW-0472">Membrane</keyword>
<dbReference type="GO" id="GO:0016810">
    <property type="term" value="F:hydrolase activity, acting on carbon-nitrogen (but not peptide) bonds"/>
    <property type="evidence" value="ECO:0007669"/>
    <property type="project" value="InterPro"/>
</dbReference>
<dbReference type="RefSeq" id="WP_196413292.1">
    <property type="nucleotide sequence ID" value="NZ_JADQTO010000003.1"/>
</dbReference>
<evidence type="ECO:0000313" key="7">
    <source>
        <dbReference type="Proteomes" id="UP000598146"/>
    </source>
</evidence>
<dbReference type="Gene3D" id="3.20.20.370">
    <property type="entry name" value="Glycoside hydrolase/deacetylase"/>
    <property type="match status" value="1"/>
</dbReference>
<feature type="transmembrane region" description="Helical" evidence="4">
    <location>
        <begin position="613"/>
        <end position="641"/>
    </location>
</feature>
<dbReference type="Pfam" id="PF01522">
    <property type="entry name" value="Polysacc_deac_1"/>
    <property type="match status" value="1"/>
</dbReference>
<organism evidence="6 7">
    <name type="scientific">Actinoplanes aureus</name>
    <dbReference type="NCBI Taxonomy" id="2792083"/>
    <lineage>
        <taxon>Bacteria</taxon>
        <taxon>Bacillati</taxon>
        <taxon>Actinomycetota</taxon>
        <taxon>Actinomycetes</taxon>
        <taxon>Micromonosporales</taxon>
        <taxon>Micromonosporaceae</taxon>
        <taxon>Actinoplanes</taxon>
    </lineage>
</organism>
<evidence type="ECO:0000256" key="1">
    <source>
        <dbReference type="ARBA" id="ARBA00006739"/>
    </source>
</evidence>
<feature type="domain" description="NodB homology" evidence="5">
    <location>
        <begin position="96"/>
        <end position="283"/>
    </location>
</feature>
<sequence length="724" mass="79316">MTVYHGKPPADPGLTTGQIPALRRRRLVLRILVVLALLALLGNMLLVEAYLRSEFAPDSAPQQARPVDAVPAAVRSGGPVVDLSGDKPRTYRVPARTITLTFDDGPDARWTPRILEVLRRHQAHGTFFVLGSQVVRNTGLSARIAAEGHEIGVHTFTHPRVSALPAWLRRLEHSTTQAAIAYTTGRSTTLYRPPYSSMVDALANSDMPTLREAARQGDLTVLNDLDSQDWRRPGAEAILRHATPRGGSGAIVLMHDAGGDRSQTVAALDRLIPRLKERGYRFTTVSEALAGRIPPPNPPAGFAEKARGWALVTMIRVADLTLRLLWVLLLCAGALILARTLLLLLLAVGHARRRRSASWSWGPAVTDPVTIIVPAFNEATTIGPAVRSLALSAHPGVEVIVLDDASTDDTGQAVRDLHLGNVRVIRTPPGGKAAGLNTGIAFARHDLIVMVDADTVVETDSVHRIVQPFADPGVGAVSGNVKVGNRRGLLGKWQHIEYVVGFNLDRRLYDTLGCISTIPGALGAFRRQALLDAGGLKIDTLAEDTDLTIAIQRAGWRVVFEESARAWTEAPTGVRQLWQQRYRWSFGTMQALWKHRRAVRDSGPSGRFGRRGLLVITLFTVLLPLLAPLLDIMAVYGFVFLDRREFAIGWLVMMAVQAVTAVLAFRLDRESLRPLWSLPLQQIAYRQLMYLVLLHSAGTAVAGRRLRWQKMRRTGEVTVPARPA</sequence>
<comment type="caution">
    <text evidence="6">The sequence shown here is derived from an EMBL/GenBank/DDBJ whole genome shotgun (WGS) entry which is preliminary data.</text>
</comment>
<keyword evidence="4" id="KW-0812">Transmembrane</keyword>
<evidence type="ECO:0000256" key="3">
    <source>
        <dbReference type="ARBA" id="ARBA00022679"/>
    </source>
</evidence>
<dbReference type="InterPro" id="IPR011330">
    <property type="entry name" value="Glyco_hydro/deAcase_b/a-brl"/>
</dbReference>
<reference evidence="6" key="1">
    <citation type="submission" date="2020-11" db="EMBL/GenBank/DDBJ databases">
        <title>Isolation and identification of active actinomycetes.</title>
        <authorList>
            <person name="Sun X."/>
        </authorList>
    </citation>
    <scope>NUCLEOTIDE SEQUENCE</scope>
    <source>
        <strain evidence="6">NEAU-A11</strain>
    </source>
</reference>
<keyword evidence="2" id="KW-0328">Glycosyltransferase</keyword>
<dbReference type="GO" id="GO:0005975">
    <property type="term" value="P:carbohydrate metabolic process"/>
    <property type="evidence" value="ECO:0007669"/>
    <property type="project" value="InterPro"/>
</dbReference>
<evidence type="ECO:0000256" key="4">
    <source>
        <dbReference type="SAM" id="Phobius"/>
    </source>
</evidence>
<dbReference type="SUPFAM" id="SSF53448">
    <property type="entry name" value="Nucleotide-diphospho-sugar transferases"/>
    <property type="match status" value="1"/>
</dbReference>
<keyword evidence="3" id="KW-0808">Transferase</keyword>
<dbReference type="AlphaFoldDB" id="A0A931FW78"/>
<gene>
    <name evidence="6" type="ORF">I4J89_08535</name>
</gene>
<dbReference type="InterPro" id="IPR002509">
    <property type="entry name" value="NODB_dom"/>
</dbReference>
<keyword evidence="7" id="KW-1185">Reference proteome</keyword>
<feature type="transmembrane region" description="Helical" evidence="4">
    <location>
        <begin position="324"/>
        <end position="348"/>
    </location>
</feature>